<dbReference type="Proteomes" id="UP001595733">
    <property type="component" value="Unassembled WGS sequence"/>
</dbReference>
<dbReference type="EMBL" id="JBHSEF010000009">
    <property type="protein sequence ID" value="MFC4353729.1"/>
    <property type="molecule type" value="Genomic_DNA"/>
</dbReference>
<dbReference type="Pfam" id="PF08448">
    <property type="entry name" value="PAS_4"/>
    <property type="match status" value="1"/>
</dbReference>
<dbReference type="InterPro" id="IPR035965">
    <property type="entry name" value="PAS-like_dom_sf"/>
</dbReference>
<sequence length="152" mass="17582">MSQTLIDSLQENIALITSDGTIYATNRAWRQFACENGSDQGYSDIGRNYLETLKNAGSMEDVEGIKAVLFERAPFYESKYACPSPQNERWYLMRATPLQQDGKVYGALIAHRNITEEELQRREVYDVLESMTDAFYAIDYDWRIMYLNYQAA</sequence>
<dbReference type="Gene3D" id="3.30.450.20">
    <property type="entry name" value="PAS domain"/>
    <property type="match status" value="1"/>
</dbReference>
<proteinExistence type="predicted"/>
<feature type="domain" description="PAS fold-4" evidence="1">
    <location>
        <begin position="7"/>
        <end position="118"/>
    </location>
</feature>
<evidence type="ECO:0000313" key="3">
    <source>
        <dbReference type="Proteomes" id="UP001595733"/>
    </source>
</evidence>
<name>A0ABV8URJ0_9BACL</name>
<comment type="caution">
    <text evidence="2">The sequence shown here is derived from an EMBL/GenBank/DDBJ whole genome shotgun (WGS) entry which is preliminary data.</text>
</comment>
<reference evidence="3" key="1">
    <citation type="journal article" date="2019" name="Int. J. Syst. Evol. Microbiol.">
        <title>The Global Catalogue of Microorganisms (GCM) 10K type strain sequencing project: providing services to taxonomists for standard genome sequencing and annotation.</title>
        <authorList>
            <consortium name="The Broad Institute Genomics Platform"/>
            <consortium name="The Broad Institute Genome Sequencing Center for Infectious Disease"/>
            <person name="Wu L."/>
            <person name="Ma J."/>
        </authorList>
    </citation>
    <scope>NUCLEOTIDE SEQUENCE [LARGE SCALE GENOMIC DNA]</scope>
    <source>
        <strain evidence="3">CCUG 50353</strain>
    </source>
</reference>
<dbReference type="InterPro" id="IPR013656">
    <property type="entry name" value="PAS_4"/>
</dbReference>
<dbReference type="RefSeq" id="WP_378139416.1">
    <property type="nucleotide sequence ID" value="NZ_JBHSEF010000009.1"/>
</dbReference>
<dbReference type="NCBIfam" id="TIGR00229">
    <property type="entry name" value="sensory_box"/>
    <property type="match status" value="1"/>
</dbReference>
<organism evidence="2 3">
    <name type="scientific">Chryseomicrobium palamuruense</name>
    <dbReference type="NCBI Taxonomy" id="682973"/>
    <lineage>
        <taxon>Bacteria</taxon>
        <taxon>Bacillati</taxon>
        <taxon>Bacillota</taxon>
        <taxon>Bacilli</taxon>
        <taxon>Bacillales</taxon>
        <taxon>Caryophanaceae</taxon>
        <taxon>Chryseomicrobium</taxon>
    </lineage>
</organism>
<evidence type="ECO:0000313" key="2">
    <source>
        <dbReference type="EMBL" id="MFC4353729.1"/>
    </source>
</evidence>
<gene>
    <name evidence="2" type="ORF">ACFO0S_01450</name>
</gene>
<dbReference type="SUPFAM" id="SSF55785">
    <property type="entry name" value="PYP-like sensor domain (PAS domain)"/>
    <property type="match status" value="1"/>
</dbReference>
<accession>A0ABV8URJ0</accession>
<dbReference type="InterPro" id="IPR000014">
    <property type="entry name" value="PAS"/>
</dbReference>
<protein>
    <submittedName>
        <fullName evidence="2">PAS domain-containing protein</fullName>
    </submittedName>
</protein>
<keyword evidence="3" id="KW-1185">Reference proteome</keyword>
<evidence type="ECO:0000259" key="1">
    <source>
        <dbReference type="Pfam" id="PF08448"/>
    </source>
</evidence>